<dbReference type="EMBL" id="CP001801">
    <property type="protein sequence ID" value="ACX94936.1"/>
    <property type="molecule type" value="Genomic_DNA"/>
</dbReference>
<accession>D0KW09</accession>
<evidence type="ECO:0000313" key="3">
    <source>
        <dbReference type="Proteomes" id="UP000009102"/>
    </source>
</evidence>
<evidence type="ECO:0008006" key="4">
    <source>
        <dbReference type="Google" id="ProtNLM"/>
    </source>
</evidence>
<reference evidence="2 3" key="1">
    <citation type="submission" date="2009-10" db="EMBL/GenBank/DDBJ databases">
        <title>Complete sequence of Halothiobacillus neapolitanus c2.</title>
        <authorList>
            <consortium name="US DOE Joint Genome Institute"/>
            <person name="Lucas S."/>
            <person name="Copeland A."/>
            <person name="Lapidus A."/>
            <person name="Glavina del Rio T."/>
            <person name="Tice H."/>
            <person name="Bruce D."/>
            <person name="Goodwin L."/>
            <person name="Pitluck S."/>
            <person name="Davenport K."/>
            <person name="Brettin T."/>
            <person name="Detter J.C."/>
            <person name="Han C."/>
            <person name="Tapia R."/>
            <person name="Larimer F."/>
            <person name="Land M."/>
            <person name="Hauser L."/>
            <person name="Kyrpides N."/>
            <person name="Mikhailova N."/>
            <person name="Kerfeld C."/>
            <person name="Cannon G."/>
            <person name="Heinhort S."/>
        </authorList>
    </citation>
    <scope>NUCLEOTIDE SEQUENCE [LARGE SCALE GENOMIC DNA]</scope>
    <source>
        <strain evidence="3">ATCC 23641 / c2</strain>
    </source>
</reference>
<feature type="signal peptide" evidence="1">
    <location>
        <begin position="1"/>
        <end position="23"/>
    </location>
</feature>
<evidence type="ECO:0000313" key="2">
    <source>
        <dbReference type="EMBL" id="ACX94936.1"/>
    </source>
</evidence>
<dbReference type="RefSeq" id="WP_012822973.1">
    <property type="nucleotide sequence ID" value="NC_013422.1"/>
</dbReference>
<sequence length="68" mass="7518">MYQRIVVLGALGLVTLVSGCSSAAWYSAGQSYQRNECLKVPNQAERERCLDNANTDYNTYTKETTPAP</sequence>
<dbReference type="KEGG" id="hna:Hneap_0070"/>
<dbReference type="AlphaFoldDB" id="D0KW09"/>
<dbReference type="OrthoDB" id="6387823at2"/>
<feature type="chain" id="PRO_5003010707" description="Lipoprotein" evidence="1">
    <location>
        <begin position="24"/>
        <end position="68"/>
    </location>
</feature>
<proteinExistence type="predicted"/>
<dbReference type="Proteomes" id="UP000009102">
    <property type="component" value="Chromosome"/>
</dbReference>
<gene>
    <name evidence="2" type="ordered locus">Hneap_0070</name>
</gene>
<keyword evidence="3" id="KW-1185">Reference proteome</keyword>
<protein>
    <recommendedName>
        <fullName evidence="4">Lipoprotein</fullName>
    </recommendedName>
</protein>
<organism evidence="2 3">
    <name type="scientific">Halothiobacillus neapolitanus (strain ATCC 23641 / DSM 15147 / CIP 104769 / NCIMB 8539 / c2)</name>
    <name type="common">Thiobacillus neapolitanus</name>
    <dbReference type="NCBI Taxonomy" id="555778"/>
    <lineage>
        <taxon>Bacteria</taxon>
        <taxon>Pseudomonadati</taxon>
        <taxon>Pseudomonadota</taxon>
        <taxon>Gammaproteobacteria</taxon>
        <taxon>Chromatiales</taxon>
        <taxon>Halothiobacillaceae</taxon>
        <taxon>Halothiobacillus</taxon>
    </lineage>
</organism>
<dbReference type="PROSITE" id="PS51257">
    <property type="entry name" value="PROKAR_LIPOPROTEIN"/>
    <property type="match status" value="1"/>
</dbReference>
<keyword evidence="1" id="KW-0732">Signal</keyword>
<evidence type="ECO:0000256" key="1">
    <source>
        <dbReference type="SAM" id="SignalP"/>
    </source>
</evidence>
<dbReference type="HOGENOM" id="CLU_195979_0_0_6"/>
<name>D0KW09_HALNC</name>